<dbReference type="PANTHER" id="PTHR33375:SF1">
    <property type="entry name" value="CHROMOSOME-PARTITIONING PROTEIN PARB-RELATED"/>
    <property type="match status" value="1"/>
</dbReference>
<dbReference type="GO" id="GO:0045881">
    <property type="term" value="P:positive regulation of sporulation resulting in formation of a cellular spore"/>
    <property type="evidence" value="ECO:0007669"/>
    <property type="project" value="TreeGrafter"/>
</dbReference>
<dbReference type="Proteomes" id="UP000194318">
    <property type="component" value="Unassembled WGS sequence"/>
</dbReference>
<dbReference type="Gene3D" id="3.90.1530.30">
    <property type="match status" value="1"/>
</dbReference>
<dbReference type="SMART" id="SM00470">
    <property type="entry name" value="ParB"/>
    <property type="match status" value="1"/>
</dbReference>
<feature type="region of interest" description="Disordered" evidence="3">
    <location>
        <begin position="212"/>
        <end position="327"/>
    </location>
</feature>
<evidence type="ECO:0000256" key="3">
    <source>
        <dbReference type="SAM" id="MobiDB-lite"/>
    </source>
</evidence>
<dbReference type="Proteomes" id="UP000731519">
    <property type="component" value="Unassembled WGS sequence"/>
</dbReference>
<dbReference type="Pfam" id="PF02195">
    <property type="entry name" value="ParB_N"/>
    <property type="match status" value="1"/>
</dbReference>
<dbReference type="EMBL" id="ASYR01000050">
    <property type="protein sequence ID" value="KAF0646587.1"/>
    <property type="molecule type" value="Genomic_DNA"/>
</dbReference>
<dbReference type="Pfam" id="PF17762">
    <property type="entry name" value="HTH_ParB"/>
    <property type="match status" value="1"/>
</dbReference>
<evidence type="ECO:0000259" key="4">
    <source>
        <dbReference type="SMART" id="SM00470"/>
    </source>
</evidence>
<accession>A0A1Y2P282</accession>
<dbReference type="PANTHER" id="PTHR33375">
    <property type="entry name" value="CHROMOSOME-PARTITIONING PROTEIN PARB-RELATED"/>
    <property type="match status" value="1"/>
</dbReference>
<reference evidence="6 7" key="2">
    <citation type="submission" date="2016-09" db="EMBL/GenBank/DDBJ databases">
        <title>Streptomyces fradiae DSM40063, a candidate organism with high potential of specific P450 cytochromes.</title>
        <authorList>
            <person name="Grumaz C."/>
            <person name="Vainshtein Y."/>
            <person name="Kirstahler P."/>
            <person name="Sohn K."/>
        </authorList>
    </citation>
    <scope>NUCLEOTIDE SEQUENCE [LARGE SCALE GENOMIC DNA]</scope>
    <source>
        <strain evidence="6 7">DSM 40063</strain>
    </source>
</reference>
<dbReference type="GO" id="GO:0003677">
    <property type="term" value="F:DNA binding"/>
    <property type="evidence" value="ECO:0007669"/>
    <property type="project" value="InterPro"/>
</dbReference>
<evidence type="ECO:0000313" key="6">
    <source>
        <dbReference type="EMBL" id="OSY53933.1"/>
    </source>
</evidence>
<keyword evidence="2" id="KW-0159">Chromosome partition</keyword>
<dbReference type="GO" id="GO:0007059">
    <property type="term" value="P:chromosome segregation"/>
    <property type="evidence" value="ECO:0007669"/>
    <property type="project" value="UniProtKB-KW"/>
</dbReference>
<dbReference type="InterPro" id="IPR050336">
    <property type="entry name" value="Chromosome_partition/occlusion"/>
</dbReference>
<evidence type="ECO:0000256" key="1">
    <source>
        <dbReference type="ARBA" id="ARBA00006295"/>
    </source>
</evidence>
<dbReference type="GO" id="GO:0005694">
    <property type="term" value="C:chromosome"/>
    <property type="evidence" value="ECO:0007669"/>
    <property type="project" value="TreeGrafter"/>
</dbReference>
<comment type="caution">
    <text evidence="6">The sequence shown here is derived from an EMBL/GenBank/DDBJ whole genome shotgun (WGS) entry which is preliminary data.</text>
</comment>
<dbReference type="InterPro" id="IPR004437">
    <property type="entry name" value="ParB/RepB/Spo0J"/>
</dbReference>
<dbReference type="RefSeq" id="WP_051839588.1">
    <property type="nucleotide sequence ID" value="NZ_ASYR01000050.1"/>
</dbReference>
<dbReference type="SUPFAM" id="SSF110849">
    <property type="entry name" value="ParB/Sulfiredoxin"/>
    <property type="match status" value="1"/>
</dbReference>
<comment type="similarity">
    <text evidence="1">Belongs to the ParB family.</text>
</comment>
<feature type="compositionally biased region" description="Pro residues" evidence="3">
    <location>
        <begin position="290"/>
        <end position="306"/>
    </location>
</feature>
<dbReference type="NCBIfam" id="TIGR00180">
    <property type="entry name" value="parB_part"/>
    <property type="match status" value="1"/>
</dbReference>
<reference evidence="5 8" key="1">
    <citation type="submission" date="2013-05" db="EMBL/GenBank/DDBJ databases">
        <title>Genome Sequence of Streptomyces fradiae.</title>
        <authorList>
            <person name="Kirby R."/>
        </authorList>
    </citation>
    <scope>NUCLEOTIDE SEQUENCE [LARGE SCALE GENOMIC DNA]</scope>
    <source>
        <strain evidence="5 8">ATCC 10745</strain>
    </source>
</reference>
<feature type="compositionally biased region" description="Basic and acidic residues" evidence="3">
    <location>
        <begin position="212"/>
        <end position="234"/>
    </location>
</feature>
<keyword evidence="8" id="KW-1185">Reference proteome</keyword>
<name>A0A1Y2P282_STRFR</name>
<dbReference type="EMBL" id="MIFZ01000044">
    <property type="protein sequence ID" value="OSY53933.1"/>
    <property type="molecule type" value="Genomic_DNA"/>
</dbReference>
<evidence type="ECO:0000256" key="2">
    <source>
        <dbReference type="ARBA" id="ARBA00022829"/>
    </source>
</evidence>
<evidence type="ECO:0000313" key="8">
    <source>
        <dbReference type="Proteomes" id="UP000731519"/>
    </source>
</evidence>
<dbReference type="InterPro" id="IPR041468">
    <property type="entry name" value="HTH_ParB/Spo0J"/>
</dbReference>
<organism evidence="6 7">
    <name type="scientific">Streptomyces fradiae ATCC 10745 = DSM 40063</name>
    <dbReference type="NCBI Taxonomy" id="1319510"/>
    <lineage>
        <taxon>Bacteria</taxon>
        <taxon>Bacillati</taxon>
        <taxon>Actinomycetota</taxon>
        <taxon>Actinomycetes</taxon>
        <taxon>Kitasatosporales</taxon>
        <taxon>Streptomycetaceae</taxon>
        <taxon>Streptomyces</taxon>
    </lineage>
</organism>
<feature type="compositionally biased region" description="Low complexity" evidence="3">
    <location>
        <begin position="307"/>
        <end position="327"/>
    </location>
</feature>
<dbReference type="AlphaFoldDB" id="A0A1Y2P282"/>
<dbReference type="InterPro" id="IPR003115">
    <property type="entry name" value="ParB_N"/>
</dbReference>
<dbReference type="SUPFAM" id="SSF109709">
    <property type="entry name" value="KorB DNA-binding domain-like"/>
    <property type="match status" value="1"/>
</dbReference>
<dbReference type="Gene3D" id="1.10.10.2830">
    <property type="match status" value="1"/>
</dbReference>
<evidence type="ECO:0000313" key="5">
    <source>
        <dbReference type="EMBL" id="KAF0646587.1"/>
    </source>
</evidence>
<evidence type="ECO:0000313" key="7">
    <source>
        <dbReference type="Proteomes" id="UP000194318"/>
    </source>
</evidence>
<proteinExistence type="inferred from homology"/>
<dbReference type="InterPro" id="IPR036086">
    <property type="entry name" value="ParB/Sulfiredoxin_sf"/>
</dbReference>
<protein>
    <submittedName>
        <fullName evidence="6">Chromosome-partitioning protein Spo0J</fullName>
    </submittedName>
</protein>
<feature type="compositionally biased region" description="Low complexity" evidence="3">
    <location>
        <begin position="235"/>
        <end position="246"/>
    </location>
</feature>
<feature type="domain" description="ParB-like N-terminal" evidence="4">
    <location>
        <begin position="39"/>
        <end position="145"/>
    </location>
</feature>
<gene>
    <name evidence="6" type="primary">spo0C</name>
    <name evidence="6" type="ORF">BG846_00393</name>
    <name evidence="5" type="ORF">K701_27955</name>
</gene>
<sequence>MSKAQALGSSNAFAAARGARSARSAVFNAAVGRTDSVVTKLPVTAISLNPENPRSDLGDLTELAGSLRGNGQKTAISIMTRQAYLQANPDREADLEDGTTYVVVDGSSRLAAAREAGLTEIKVMLDDELGGSPAELLESALVANIHHRQLSPMDEAEALHKLLGVYGTQDALARQLHRSQGWVSQRLALRNLTPELQARLEAGEEKADLLRRVGRKKPEEQEQHLARLKEEESLKAAAKKAAVSRVTSPPPPPPSGAGPAEQPARSGPDTPNHAANQGGGVHYGVMKPAAPAPPPAADAAPSPLPVPGQAQPQASPQAPAAHESGPVSAATVEVSPAAPAEVAARLFTEMSQEQRAIFLAHFVMHMKKAGELDAAGINPEVQP</sequence>